<protein>
    <recommendedName>
        <fullName evidence="5">Thioesterase</fullName>
    </recommendedName>
</protein>
<evidence type="ECO:0000256" key="1">
    <source>
        <dbReference type="ARBA" id="ARBA00005953"/>
    </source>
</evidence>
<keyword evidence="4" id="KW-1185">Reference proteome</keyword>
<evidence type="ECO:0000256" key="2">
    <source>
        <dbReference type="ARBA" id="ARBA00022801"/>
    </source>
</evidence>
<dbReference type="Pfam" id="PF13279">
    <property type="entry name" value="4HBT_2"/>
    <property type="match status" value="1"/>
</dbReference>
<keyword evidence="2" id="KW-0378">Hydrolase</keyword>
<dbReference type="InterPro" id="IPR029069">
    <property type="entry name" value="HotDog_dom_sf"/>
</dbReference>
<dbReference type="PANTHER" id="PTHR31793:SF27">
    <property type="entry name" value="NOVEL THIOESTERASE SUPERFAMILY DOMAIN AND SAPOSIN A-TYPE DOMAIN CONTAINING PROTEIN (0610012H03RIK)"/>
    <property type="match status" value="1"/>
</dbReference>
<dbReference type="EMBL" id="LZEU01000001">
    <property type="protein sequence ID" value="MBC9251426.1"/>
    <property type="molecule type" value="Genomic_DNA"/>
</dbReference>
<name>A0ABR7S1H1_AQUAC</name>
<evidence type="ECO:0008006" key="5">
    <source>
        <dbReference type="Google" id="ProtNLM"/>
    </source>
</evidence>
<evidence type="ECO:0000313" key="3">
    <source>
        <dbReference type="EMBL" id="MBC9251426.1"/>
    </source>
</evidence>
<dbReference type="SUPFAM" id="SSF54637">
    <property type="entry name" value="Thioesterase/thiol ester dehydrase-isomerase"/>
    <property type="match status" value="1"/>
</dbReference>
<dbReference type="PANTHER" id="PTHR31793">
    <property type="entry name" value="4-HYDROXYBENZOYL-COA THIOESTERASE FAMILY MEMBER"/>
    <property type="match status" value="1"/>
</dbReference>
<reference evidence="3 4" key="1">
    <citation type="submission" date="2016-06" db="EMBL/GenBank/DDBJ databases">
        <authorList>
            <person name="Ramos C."/>
            <person name="Pintado A."/>
            <person name="Crespo-Gomez J.I."/>
        </authorList>
    </citation>
    <scope>NUCLEOTIDE SEQUENCE [LARGE SCALE GENOMIC DNA]</scope>
    <source>
        <strain evidence="3 4">AVO110</strain>
    </source>
</reference>
<proteinExistence type="inferred from homology"/>
<comment type="caution">
    <text evidence="3">The sequence shown here is derived from an EMBL/GenBank/DDBJ whole genome shotgun (WGS) entry which is preliminary data.</text>
</comment>
<dbReference type="CDD" id="cd00586">
    <property type="entry name" value="4HBT"/>
    <property type="match status" value="1"/>
</dbReference>
<dbReference type="Gene3D" id="3.10.129.10">
    <property type="entry name" value="Hotdog Thioesterase"/>
    <property type="match status" value="1"/>
</dbReference>
<dbReference type="InterPro" id="IPR050563">
    <property type="entry name" value="4-hydroxybenzoyl-CoA_TE"/>
</dbReference>
<organism evidence="3 4">
    <name type="scientific">Aquipseudomonas alcaligenes</name>
    <name type="common">Pseudomonas alcaligenes</name>
    <dbReference type="NCBI Taxonomy" id="43263"/>
    <lineage>
        <taxon>Bacteria</taxon>
        <taxon>Pseudomonadati</taxon>
        <taxon>Pseudomonadota</taxon>
        <taxon>Gammaproteobacteria</taxon>
        <taxon>Pseudomonadales</taxon>
        <taxon>Pseudomonadaceae</taxon>
        <taxon>Aquipseudomonas</taxon>
    </lineage>
</organism>
<dbReference type="RefSeq" id="WP_187806924.1">
    <property type="nucleotide sequence ID" value="NZ_LZEU01000001.1"/>
</dbReference>
<evidence type="ECO:0000313" key="4">
    <source>
        <dbReference type="Proteomes" id="UP000744555"/>
    </source>
</evidence>
<dbReference type="Proteomes" id="UP000744555">
    <property type="component" value="Unassembled WGS sequence"/>
</dbReference>
<gene>
    <name evidence="3" type="ORF">A9179_14235</name>
</gene>
<accession>A0ABR7S1H1</accession>
<sequence>MTAFDFQVTWADLDSNAHLKNSRYLDYAAQARFLFLASAGFTPQAFAEAKMGPVVFEDRVEYRKELRLLQHFSVGMKVSALSEDGAKFTMVNEVLNPKGELCARVITNAAWFSLESRKVSAPPAGLKAAMEAAERTEDFRWL</sequence>
<comment type="similarity">
    <text evidence="1">Belongs to the 4-hydroxybenzoyl-CoA thioesterase family.</text>
</comment>